<dbReference type="Proteomes" id="UP000621510">
    <property type="component" value="Unassembled WGS sequence"/>
</dbReference>
<gene>
    <name evidence="3" type="ORF">JK364_02835</name>
</gene>
<protein>
    <submittedName>
        <fullName evidence="3">AMP-binding protein</fullName>
    </submittedName>
</protein>
<dbReference type="InterPro" id="IPR042099">
    <property type="entry name" value="ANL_N_sf"/>
</dbReference>
<keyword evidence="4" id="KW-1185">Reference proteome</keyword>
<sequence>MSEALLSWLPDPPRTAAGDLHGRGIHLADDRGGWEFHGYPELAASARRVAGSLAAQGVRPGDVVCVLLPTGFPCLSSLFGVWAAGATVCLIPPPSFAAEAEYVEHAAGILRQTEAAVTITAEGLAPLAERVLAAAGSDREPWIWRDDGDEIQPREPGELALLQFTSGSSSRPRGVRVTWANLEANLALIRSTLGWRAGDAGASWLPLHHDMGLIGCLLTPVSVRDDLWLMRPEQFIRDPARWLRCFAVAAHTAAPPFAFEYAVRRLGDRLADLDLSAWRNAIVGAEPIDPRALEHFARLAAPAGFSPSVYLPSYGLAEATLAVTVRTSDAPAPTVRVDTGALRFGGPVTIEEEGEFASSAKTSSDVEDGWLIGCGGPGDGVGATVVDDGGRALPDGHLGEIEVTGPSVTSGYHAGRTGSTRFTDGGIRTGDAGFFHRGELFVLGRMGDSLKARGRSVYMEDLEAKVVSATGIAREKCAVVGVEGTGGTSVTLFAEQAEGAWVEDATLVLRGALGDEVAITVVTGRSGLIRKTSSGKPRRRHMWEELRAGRLKDARVLEKDAGVLEKDAGVLEKDARVPETAHVTTGRPV</sequence>
<proteinExistence type="inferred from homology"/>
<comment type="similarity">
    <text evidence="1">Belongs to the ATP-dependent AMP-binding enzyme family.</text>
</comment>
<name>A0ABS1PH43_9ACTN</name>
<evidence type="ECO:0000256" key="1">
    <source>
        <dbReference type="ARBA" id="ARBA00006432"/>
    </source>
</evidence>
<dbReference type="EMBL" id="JAERRG010000001">
    <property type="protein sequence ID" value="MBL1111352.1"/>
    <property type="molecule type" value="Genomic_DNA"/>
</dbReference>
<dbReference type="InterPro" id="IPR020845">
    <property type="entry name" value="AMP-binding_CS"/>
</dbReference>
<comment type="caution">
    <text evidence="3">The sequence shown here is derived from an EMBL/GenBank/DDBJ whole genome shotgun (WGS) entry which is preliminary data.</text>
</comment>
<dbReference type="PANTHER" id="PTHR22754">
    <property type="entry name" value="DISCO-INTERACTING PROTEIN 2 DIP2 -RELATED"/>
    <property type="match status" value="1"/>
</dbReference>
<dbReference type="InterPro" id="IPR045851">
    <property type="entry name" value="AMP-bd_C_sf"/>
</dbReference>
<organism evidence="3 4">
    <name type="scientific">Streptomyces endocoffeicus</name>
    <dbReference type="NCBI Taxonomy" id="2898945"/>
    <lineage>
        <taxon>Bacteria</taxon>
        <taxon>Bacillati</taxon>
        <taxon>Actinomycetota</taxon>
        <taxon>Actinomycetes</taxon>
        <taxon>Kitasatosporales</taxon>
        <taxon>Streptomycetaceae</taxon>
        <taxon>Streptomyces</taxon>
    </lineage>
</organism>
<dbReference type="InterPro" id="IPR000873">
    <property type="entry name" value="AMP-dep_synth/lig_dom"/>
</dbReference>
<dbReference type="PANTHER" id="PTHR22754:SF32">
    <property type="entry name" value="DISCO-INTERACTING PROTEIN 2"/>
    <property type="match status" value="1"/>
</dbReference>
<evidence type="ECO:0000259" key="2">
    <source>
        <dbReference type="Pfam" id="PF00501"/>
    </source>
</evidence>
<accession>A0ABS1PH43</accession>
<dbReference type="SUPFAM" id="SSF56801">
    <property type="entry name" value="Acetyl-CoA synthetase-like"/>
    <property type="match status" value="1"/>
</dbReference>
<feature type="domain" description="AMP-dependent synthetase/ligase" evidence="2">
    <location>
        <begin position="32"/>
        <end position="413"/>
    </location>
</feature>
<dbReference type="Gene3D" id="3.40.50.12780">
    <property type="entry name" value="N-terminal domain of ligase-like"/>
    <property type="match status" value="1"/>
</dbReference>
<dbReference type="Pfam" id="PF00501">
    <property type="entry name" value="AMP-binding"/>
    <property type="match status" value="1"/>
</dbReference>
<dbReference type="PROSITE" id="PS00455">
    <property type="entry name" value="AMP_BINDING"/>
    <property type="match status" value="1"/>
</dbReference>
<dbReference type="Gene3D" id="3.30.300.30">
    <property type="match status" value="1"/>
</dbReference>
<evidence type="ECO:0000313" key="4">
    <source>
        <dbReference type="Proteomes" id="UP000621510"/>
    </source>
</evidence>
<dbReference type="RefSeq" id="WP_201847131.1">
    <property type="nucleotide sequence ID" value="NZ_JAERRG010000001.1"/>
</dbReference>
<reference evidence="3 4" key="1">
    <citation type="submission" date="2021-01" db="EMBL/GenBank/DDBJ databases">
        <title>WGS of actinomycetes isolated from Thailand.</title>
        <authorList>
            <person name="Thawai C."/>
        </authorList>
    </citation>
    <scope>NUCLEOTIDE SEQUENCE [LARGE SCALE GENOMIC DNA]</scope>
    <source>
        <strain evidence="3 4">CA3R110</strain>
    </source>
</reference>
<evidence type="ECO:0000313" key="3">
    <source>
        <dbReference type="EMBL" id="MBL1111352.1"/>
    </source>
</evidence>